<protein>
    <recommendedName>
        <fullName evidence="10">Odorant receptor</fullName>
    </recommendedName>
</protein>
<evidence type="ECO:0000256" key="7">
    <source>
        <dbReference type="ARBA" id="ARBA00023136"/>
    </source>
</evidence>
<sequence length="436" mass="50472">MGLMEFFDKLAEPEDEKLMGVFKKLYGPFVQIALIYPSFRRENLPLTFFLFIFTFSVFLYHYYLLSMSIFKSLDNFELASLAFHYWMIFTFTLITLPLLIINRHKMGETHRYLQDNLGEYKSVKIYQEGKPTQYEKNKRLEFIRFLFLPGMVVCLASGLLLIPYIRRFTNPPHYSENGVNLNLPIAAWYPYSTHEGINHGLAVLGQLMTGGNLALTLGTLEVILFRVAQSIIFEYKVLQYGIETVFSRAKKLYWKRNASLAKAHIHFKDPEYQKCVTECFKECVRHHYKIRVVLAGFEYLIKWPGALAYGFGTGVIGLSLVNVLIAKESENYENVVLFLLLSVVESLNMFMLSVIGESITTETKVLRDELYFIEWYKLDITNRRMMLNFQMGVTNPVIVYAGGLVALCMDTFSSIMNTSYSFFNLVNADMGNKDEK</sequence>
<keyword evidence="6 10" id="KW-1133">Transmembrane helix</keyword>
<evidence type="ECO:0000256" key="5">
    <source>
        <dbReference type="ARBA" id="ARBA00022725"/>
    </source>
</evidence>
<evidence type="ECO:0000256" key="9">
    <source>
        <dbReference type="ARBA" id="ARBA00023224"/>
    </source>
</evidence>
<keyword evidence="9 10" id="KW-0807">Transducer</keyword>
<dbReference type="PANTHER" id="PTHR21137">
    <property type="entry name" value="ODORANT RECEPTOR"/>
    <property type="match status" value="1"/>
</dbReference>
<evidence type="ECO:0000256" key="10">
    <source>
        <dbReference type="RuleBase" id="RU351113"/>
    </source>
</evidence>
<evidence type="ECO:0000313" key="11">
    <source>
        <dbReference type="EMBL" id="APZ81461.1"/>
    </source>
</evidence>
<dbReference type="EMBL" id="KU523639">
    <property type="protein sequence ID" value="APZ81461.1"/>
    <property type="molecule type" value="mRNA"/>
</dbReference>
<dbReference type="GO" id="GO:0007165">
    <property type="term" value="P:signal transduction"/>
    <property type="evidence" value="ECO:0007669"/>
    <property type="project" value="UniProtKB-KW"/>
</dbReference>
<comment type="subcellular location">
    <subcellularLocation>
        <location evidence="1 10">Cell membrane</location>
        <topology evidence="1 10">Multi-pass membrane protein</topology>
    </subcellularLocation>
</comment>
<dbReference type="GO" id="GO:0005886">
    <property type="term" value="C:plasma membrane"/>
    <property type="evidence" value="ECO:0007669"/>
    <property type="project" value="UniProtKB-SubCell"/>
</dbReference>
<dbReference type="AlphaFoldDB" id="A0A2I4PH28"/>
<proteinExistence type="evidence at transcript level"/>
<evidence type="ECO:0000256" key="3">
    <source>
        <dbReference type="ARBA" id="ARBA00022606"/>
    </source>
</evidence>
<feature type="transmembrane region" description="Helical" evidence="10">
    <location>
        <begin position="83"/>
        <end position="101"/>
    </location>
</feature>
<feature type="transmembrane region" description="Helical" evidence="10">
    <location>
        <begin position="393"/>
        <end position="412"/>
    </location>
</feature>
<evidence type="ECO:0000256" key="8">
    <source>
        <dbReference type="ARBA" id="ARBA00023170"/>
    </source>
</evidence>
<keyword evidence="5 10" id="KW-0552">Olfaction</keyword>
<keyword evidence="3 10" id="KW-0716">Sensory transduction</keyword>
<name>A0A2I4PH28_ADELI</name>
<feature type="transmembrane region" description="Helical" evidence="10">
    <location>
        <begin position="44"/>
        <end position="63"/>
    </location>
</feature>
<feature type="transmembrane region" description="Helical" evidence="10">
    <location>
        <begin position="145"/>
        <end position="165"/>
    </location>
</feature>
<dbReference type="PANTHER" id="PTHR21137:SF35">
    <property type="entry name" value="ODORANT RECEPTOR 19A-RELATED"/>
    <property type="match status" value="1"/>
</dbReference>
<dbReference type="GO" id="GO:0004984">
    <property type="term" value="F:olfactory receptor activity"/>
    <property type="evidence" value="ECO:0007669"/>
    <property type="project" value="InterPro"/>
</dbReference>
<evidence type="ECO:0000256" key="1">
    <source>
        <dbReference type="ARBA" id="ARBA00004651"/>
    </source>
</evidence>
<evidence type="ECO:0000256" key="4">
    <source>
        <dbReference type="ARBA" id="ARBA00022692"/>
    </source>
</evidence>
<dbReference type="GO" id="GO:0005549">
    <property type="term" value="F:odorant binding"/>
    <property type="evidence" value="ECO:0007669"/>
    <property type="project" value="InterPro"/>
</dbReference>
<evidence type="ECO:0000256" key="6">
    <source>
        <dbReference type="ARBA" id="ARBA00022989"/>
    </source>
</evidence>
<organism evidence="11">
    <name type="scientific">Adelphocoris lineolatus</name>
    <name type="common">Alfalfa plant bug</name>
    <dbReference type="NCBI Taxonomy" id="236346"/>
    <lineage>
        <taxon>Eukaryota</taxon>
        <taxon>Metazoa</taxon>
        <taxon>Ecdysozoa</taxon>
        <taxon>Arthropoda</taxon>
        <taxon>Hexapoda</taxon>
        <taxon>Insecta</taxon>
        <taxon>Pterygota</taxon>
        <taxon>Neoptera</taxon>
        <taxon>Paraneoptera</taxon>
        <taxon>Hemiptera</taxon>
        <taxon>Heteroptera</taxon>
        <taxon>Panheteroptera</taxon>
        <taxon>Cimicomorpha</taxon>
        <taxon>Miridae</taxon>
        <taxon>Mirini</taxon>
        <taxon>Adelphocoris</taxon>
    </lineage>
</organism>
<reference evidence="11" key="1">
    <citation type="submission" date="2016-01" db="EMBL/GenBank/DDBJ databases">
        <title>Candidate chemosensory genes identified in Adelphocoris lineolatus (Goeze) (Hemiptera: Miridae) by antennal transcriptome analysis.</title>
        <authorList>
            <person name="Xiao Y."/>
        </authorList>
    </citation>
    <scope>NUCLEOTIDE SEQUENCE</scope>
</reference>
<comment type="caution">
    <text evidence="10">Lacks conserved residue(s) required for the propagation of feature annotation.</text>
</comment>
<keyword evidence="8 10" id="KW-0675">Receptor</keyword>
<feature type="transmembrane region" description="Helical" evidence="10">
    <location>
        <begin position="306"/>
        <end position="325"/>
    </location>
</feature>
<keyword evidence="2" id="KW-1003">Cell membrane</keyword>
<dbReference type="Pfam" id="PF02949">
    <property type="entry name" value="7tm_6"/>
    <property type="match status" value="1"/>
</dbReference>
<feature type="transmembrane region" description="Helical" evidence="10">
    <location>
        <begin position="337"/>
        <end position="356"/>
    </location>
</feature>
<evidence type="ECO:0000256" key="2">
    <source>
        <dbReference type="ARBA" id="ARBA00022475"/>
    </source>
</evidence>
<keyword evidence="7 10" id="KW-0472">Membrane</keyword>
<keyword evidence="4 10" id="KW-0812">Transmembrane</keyword>
<comment type="similarity">
    <text evidence="10">Belongs to the insect chemoreceptor superfamily. Heteromeric odorant receptor channel (TC 1.A.69) family.</text>
</comment>
<dbReference type="InterPro" id="IPR004117">
    <property type="entry name" value="7tm6_olfct_rcpt"/>
</dbReference>
<accession>A0A2I4PH28</accession>